<dbReference type="GO" id="GO:0008299">
    <property type="term" value="P:isoprenoid biosynthetic process"/>
    <property type="evidence" value="ECO:0007669"/>
    <property type="project" value="UniProtKB-ARBA"/>
</dbReference>
<evidence type="ECO:0000313" key="3">
    <source>
        <dbReference type="EMBL" id="NVM93971.1"/>
    </source>
</evidence>
<dbReference type="Pfam" id="PF00494">
    <property type="entry name" value="SQS_PSY"/>
    <property type="match status" value="1"/>
</dbReference>
<dbReference type="PROSITE" id="PS01045">
    <property type="entry name" value="SQUALEN_PHYTOEN_SYN_2"/>
    <property type="match status" value="1"/>
</dbReference>
<comment type="pathway">
    <text evidence="1">Carotenoid biosynthesis; phytoene biosynthesis.</text>
</comment>
<dbReference type="PANTHER" id="PTHR31480">
    <property type="entry name" value="BIFUNCTIONAL LYCOPENE CYCLASE/PHYTOENE SYNTHASE"/>
    <property type="match status" value="1"/>
</dbReference>
<dbReference type="RefSeq" id="WP_176633705.1">
    <property type="nucleotide sequence ID" value="NZ_JAAMFM010000003.1"/>
</dbReference>
<reference evidence="3 4" key="1">
    <citation type="submission" date="2020-02" db="EMBL/GenBank/DDBJ databases">
        <title>Genome sequence of strain AETb3-4.</title>
        <authorList>
            <person name="Gao J."/>
            <person name="Zhang X."/>
        </authorList>
    </citation>
    <scope>NUCLEOTIDE SEQUENCE [LARGE SCALE GENOMIC DNA]</scope>
    <source>
        <strain evidence="3 4">AETb3-4</strain>
    </source>
</reference>
<dbReference type="SFLD" id="SFLDG01212">
    <property type="entry name" value="Phytoene_synthase_like"/>
    <property type="match status" value="1"/>
</dbReference>
<dbReference type="InterPro" id="IPR044843">
    <property type="entry name" value="Trans_IPPS_bact-type"/>
</dbReference>
<evidence type="ECO:0000256" key="1">
    <source>
        <dbReference type="ARBA" id="ARBA00004684"/>
    </source>
</evidence>
<keyword evidence="2" id="KW-0808">Transferase</keyword>
<proteinExistence type="predicted"/>
<dbReference type="Gene3D" id="1.10.600.10">
    <property type="entry name" value="Farnesyl Diphosphate Synthase"/>
    <property type="match status" value="1"/>
</dbReference>
<protein>
    <submittedName>
        <fullName evidence="3">Squalene/phytoene synthase family protein</fullName>
    </submittedName>
</protein>
<accession>A0A7Y7LYV6</accession>
<dbReference type="Proteomes" id="UP000543556">
    <property type="component" value="Unassembled WGS sequence"/>
</dbReference>
<dbReference type="AlphaFoldDB" id="A0A7Y7LYV6"/>
<evidence type="ECO:0000256" key="2">
    <source>
        <dbReference type="ARBA" id="ARBA00022679"/>
    </source>
</evidence>
<dbReference type="SFLD" id="SFLDG01018">
    <property type="entry name" value="Squalene/Phytoene_Synthase_Lik"/>
    <property type="match status" value="1"/>
</dbReference>
<evidence type="ECO:0000313" key="4">
    <source>
        <dbReference type="Proteomes" id="UP000543556"/>
    </source>
</evidence>
<gene>
    <name evidence="3" type="ORF">G6034_03410</name>
</gene>
<dbReference type="SFLD" id="SFLDS00005">
    <property type="entry name" value="Isoprenoid_Synthase_Type_I"/>
    <property type="match status" value="1"/>
</dbReference>
<name>A0A7Y7LYV6_9MICC</name>
<dbReference type="UniPathway" id="UPA00799"/>
<dbReference type="InterPro" id="IPR002060">
    <property type="entry name" value="Squ/phyt_synthse"/>
</dbReference>
<organism evidence="3 4">
    <name type="scientific">Arthrobacter wenxiniae</name>
    <dbReference type="NCBI Taxonomy" id="2713570"/>
    <lineage>
        <taxon>Bacteria</taxon>
        <taxon>Bacillati</taxon>
        <taxon>Actinomycetota</taxon>
        <taxon>Actinomycetes</taxon>
        <taxon>Micrococcales</taxon>
        <taxon>Micrococcaceae</taxon>
        <taxon>Arthrobacter</taxon>
    </lineage>
</organism>
<dbReference type="InterPro" id="IPR008949">
    <property type="entry name" value="Isoprenoid_synthase_dom_sf"/>
</dbReference>
<dbReference type="SUPFAM" id="SSF48576">
    <property type="entry name" value="Terpenoid synthases"/>
    <property type="match status" value="1"/>
</dbReference>
<comment type="caution">
    <text evidence="3">The sequence shown here is derived from an EMBL/GenBank/DDBJ whole genome shotgun (WGS) entry which is preliminary data.</text>
</comment>
<dbReference type="GO" id="GO:0004311">
    <property type="term" value="F:geranylgeranyl diphosphate synthase activity"/>
    <property type="evidence" value="ECO:0007669"/>
    <property type="project" value="InterPro"/>
</dbReference>
<keyword evidence="4" id="KW-1185">Reference proteome</keyword>
<dbReference type="InterPro" id="IPR019845">
    <property type="entry name" value="Squalene/phytoene_synthase_CS"/>
</dbReference>
<dbReference type="EMBL" id="JAAMFM010000003">
    <property type="protein sequence ID" value="NVM93971.1"/>
    <property type="molecule type" value="Genomic_DNA"/>
</dbReference>
<sequence>MGTDPLTRYSETASRSAGVVIGSYSTSFGLACWLLGAQPRRDIENIYALVRVADELVDGAARAAGLDPAGVCAQLDRLERETEQALATGYSTNMVVHAFAATARRTAIDTSLTRPFFASMRTDLDVDSHSPDTLAEYIYGSAEVVGLMCLQVFRAMDGASAGHDEELVRSARSLGAAFQKVNFLRDVGADSADLGRSYLPGVGPEGLTERDKRELLAEIRRDLAVAKAGMGYLAPPARRAVRLAHDLFLALAAKLEHVPAAELPRRRVRVPAVQKACIALAVCAGNRRTLVQGGFRAGAAVSR</sequence>